<feature type="region of interest" description="Disordered" evidence="1">
    <location>
        <begin position="1"/>
        <end position="21"/>
    </location>
</feature>
<name>A0A834MSH4_VESVU</name>
<organism evidence="2 3">
    <name type="scientific">Vespula vulgaris</name>
    <name type="common">Yellow jacket</name>
    <name type="synonym">Wasp</name>
    <dbReference type="NCBI Taxonomy" id="7454"/>
    <lineage>
        <taxon>Eukaryota</taxon>
        <taxon>Metazoa</taxon>
        <taxon>Ecdysozoa</taxon>
        <taxon>Arthropoda</taxon>
        <taxon>Hexapoda</taxon>
        <taxon>Insecta</taxon>
        <taxon>Pterygota</taxon>
        <taxon>Neoptera</taxon>
        <taxon>Endopterygota</taxon>
        <taxon>Hymenoptera</taxon>
        <taxon>Apocrita</taxon>
        <taxon>Aculeata</taxon>
        <taxon>Vespoidea</taxon>
        <taxon>Vespidae</taxon>
        <taxon>Vespinae</taxon>
        <taxon>Vespula</taxon>
    </lineage>
</organism>
<reference evidence="2" key="1">
    <citation type="journal article" date="2020" name="G3 (Bethesda)">
        <title>High-Quality Assemblies for Three Invasive Social Wasps from the &lt;i&gt;Vespula&lt;/i&gt; Genus.</title>
        <authorList>
            <person name="Harrop T.W.R."/>
            <person name="Guhlin J."/>
            <person name="McLaughlin G.M."/>
            <person name="Permina E."/>
            <person name="Stockwell P."/>
            <person name="Gilligan J."/>
            <person name="Le Lec M.F."/>
            <person name="Gruber M.A.M."/>
            <person name="Quinn O."/>
            <person name="Lovegrove M."/>
            <person name="Duncan E.J."/>
            <person name="Remnant E.J."/>
            <person name="Van Eeckhoven J."/>
            <person name="Graham B."/>
            <person name="Knapp R.A."/>
            <person name="Langford K.W."/>
            <person name="Kronenberg Z."/>
            <person name="Press M.O."/>
            <person name="Eacker S.M."/>
            <person name="Wilson-Rankin E.E."/>
            <person name="Purcell J."/>
            <person name="Lester P.J."/>
            <person name="Dearden P.K."/>
        </authorList>
    </citation>
    <scope>NUCLEOTIDE SEQUENCE</scope>
    <source>
        <strain evidence="2">Marl-1</strain>
    </source>
</reference>
<evidence type="ECO:0000313" key="3">
    <source>
        <dbReference type="Proteomes" id="UP000614350"/>
    </source>
</evidence>
<gene>
    <name evidence="2" type="ORF">HZH66_013327</name>
</gene>
<evidence type="ECO:0000256" key="1">
    <source>
        <dbReference type="SAM" id="MobiDB-lite"/>
    </source>
</evidence>
<dbReference type="InterPro" id="IPR029058">
    <property type="entry name" value="AB_hydrolase_fold"/>
</dbReference>
<dbReference type="AlphaFoldDB" id="A0A834MSH4"/>
<comment type="caution">
    <text evidence="2">The sequence shown here is derived from an EMBL/GenBank/DDBJ whole genome shotgun (WGS) entry which is preliminary data.</text>
</comment>
<protein>
    <submittedName>
        <fullName evidence="2">Uncharacterized protein</fullName>
    </submittedName>
</protein>
<dbReference type="Gene3D" id="3.40.50.1820">
    <property type="entry name" value="alpha/beta hydrolase"/>
    <property type="match status" value="1"/>
</dbReference>
<proteinExistence type="predicted"/>
<dbReference type="EMBL" id="JACSEA010000018">
    <property type="protein sequence ID" value="KAF7382925.1"/>
    <property type="molecule type" value="Genomic_DNA"/>
</dbReference>
<evidence type="ECO:0000313" key="2">
    <source>
        <dbReference type="EMBL" id="KAF7382925.1"/>
    </source>
</evidence>
<dbReference type="Proteomes" id="UP000614350">
    <property type="component" value="Unassembled WGS sequence"/>
</dbReference>
<sequence>MEMGDGSWKPTNDESEWPPYSRDRPEYFIFNAEKSGLGKGLRTTSCAFWNEFLPRLKGVPEDSRFALHAKDQSLPTGQRDEDTTMASEVTLY</sequence>
<feature type="region of interest" description="Disordered" evidence="1">
    <location>
        <begin position="70"/>
        <end position="92"/>
    </location>
</feature>
<keyword evidence="3" id="KW-1185">Reference proteome</keyword>
<accession>A0A834MSH4</accession>